<keyword evidence="2" id="KW-1185">Reference proteome</keyword>
<evidence type="ECO:0000313" key="1">
    <source>
        <dbReference type="EMBL" id="KAK3745650.1"/>
    </source>
</evidence>
<organism evidence="1 2">
    <name type="scientific">Elysia crispata</name>
    <name type="common">lettuce slug</name>
    <dbReference type="NCBI Taxonomy" id="231223"/>
    <lineage>
        <taxon>Eukaryota</taxon>
        <taxon>Metazoa</taxon>
        <taxon>Spiralia</taxon>
        <taxon>Lophotrochozoa</taxon>
        <taxon>Mollusca</taxon>
        <taxon>Gastropoda</taxon>
        <taxon>Heterobranchia</taxon>
        <taxon>Euthyneura</taxon>
        <taxon>Panpulmonata</taxon>
        <taxon>Sacoglossa</taxon>
        <taxon>Placobranchoidea</taxon>
        <taxon>Plakobranchidae</taxon>
        <taxon>Elysia</taxon>
    </lineage>
</organism>
<dbReference type="AlphaFoldDB" id="A0AAE1CZE1"/>
<gene>
    <name evidence="1" type="ORF">RRG08_015438</name>
</gene>
<accession>A0AAE1CZE1</accession>
<protein>
    <submittedName>
        <fullName evidence="1">Uncharacterized protein</fullName>
    </submittedName>
</protein>
<dbReference type="EMBL" id="JAWDGP010006203">
    <property type="protein sequence ID" value="KAK3745650.1"/>
    <property type="molecule type" value="Genomic_DNA"/>
</dbReference>
<name>A0AAE1CZE1_9GAST</name>
<reference evidence="1" key="1">
    <citation type="journal article" date="2023" name="G3 (Bethesda)">
        <title>A reference genome for the long-term kleptoplast-retaining sea slug Elysia crispata morphotype clarki.</title>
        <authorList>
            <person name="Eastman K.E."/>
            <person name="Pendleton A.L."/>
            <person name="Shaikh M.A."/>
            <person name="Suttiyut T."/>
            <person name="Ogas R."/>
            <person name="Tomko P."/>
            <person name="Gavelis G."/>
            <person name="Widhalm J.R."/>
            <person name="Wisecaver J.H."/>
        </authorList>
    </citation>
    <scope>NUCLEOTIDE SEQUENCE</scope>
    <source>
        <strain evidence="1">ECLA1</strain>
    </source>
</reference>
<sequence>MSTIWPPYAIFALEVSQPPHQETVIHYIAIRDCIHSHTDTPSEQLDSAPVGTLHLHCNLVIRVDLILCCQAHTCTAGIVSGSGAWTVTNRQSLGRSVSVEIHSACPLPSSPNHDLYELPVGVRWAAVLVMRTRLGEPRSVWCNVASLSEWSMQCYTTQSGRAALSTGHYNTHRSASCAAA</sequence>
<dbReference type="Proteomes" id="UP001283361">
    <property type="component" value="Unassembled WGS sequence"/>
</dbReference>
<proteinExistence type="predicted"/>
<comment type="caution">
    <text evidence="1">The sequence shown here is derived from an EMBL/GenBank/DDBJ whole genome shotgun (WGS) entry which is preliminary data.</text>
</comment>
<evidence type="ECO:0000313" key="2">
    <source>
        <dbReference type="Proteomes" id="UP001283361"/>
    </source>
</evidence>